<evidence type="ECO:0000259" key="3">
    <source>
        <dbReference type="Pfam" id="PF00171"/>
    </source>
</evidence>
<dbReference type="PANTHER" id="PTHR42862:SF1">
    <property type="entry name" value="DELTA-1-PYRROLINE-5-CARBOXYLATE DEHYDROGENASE 2, ISOFORM A-RELATED"/>
    <property type="match status" value="1"/>
</dbReference>
<dbReference type="NCBIfam" id="TIGR02288">
    <property type="entry name" value="PaaN_2"/>
    <property type="match status" value="1"/>
</dbReference>
<reference evidence="4 5" key="1">
    <citation type="submission" date="2020-08" db="EMBL/GenBank/DDBJ databases">
        <title>Functional genomics of gut bacteria from endangered species of beetles.</title>
        <authorList>
            <person name="Carlos-Shanley C."/>
        </authorList>
    </citation>
    <scope>NUCLEOTIDE SEQUENCE [LARGE SCALE GENOMIC DNA]</scope>
    <source>
        <strain evidence="4 5">S00198</strain>
    </source>
</reference>
<dbReference type="EMBL" id="JACHLK010000008">
    <property type="protein sequence ID" value="MBB6561418.1"/>
    <property type="molecule type" value="Genomic_DNA"/>
</dbReference>
<evidence type="ECO:0000313" key="4">
    <source>
        <dbReference type="EMBL" id="MBB6561418.1"/>
    </source>
</evidence>
<dbReference type="InterPro" id="IPR016163">
    <property type="entry name" value="Ald_DH_C"/>
</dbReference>
<evidence type="ECO:0000256" key="1">
    <source>
        <dbReference type="ARBA" id="ARBA00023002"/>
    </source>
</evidence>
<dbReference type="InterPro" id="IPR050485">
    <property type="entry name" value="Proline_metab_enzyme"/>
</dbReference>
<feature type="domain" description="Aldehyde dehydrogenase" evidence="3">
    <location>
        <begin position="86"/>
        <end position="487"/>
    </location>
</feature>
<dbReference type="GO" id="GO:0010133">
    <property type="term" value="P:L-proline catabolic process to L-glutamate"/>
    <property type="evidence" value="ECO:0007669"/>
    <property type="project" value="TreeGrafter"/>
</dbReference>
<evidence type="ECO:0000256" key="2">
    <source>
        <dbReference type="ARBA" id="ARBA00023027"/>
    </source>
</evidence>
<dbReference type="GO" id="GO:0003842">
    <property type="term" value="F:L-glutamate gamma-semialdehyde dehydrogenase activity"/>
    <property type="evidence" value="ECO:0007669"/>
    <property type="project" value="TreeGrafter"/>
</dbReference>
<dbReference type="PANTHER" id="PTHR42862">
    <property type="entry name" value="DELTA-1-PYRROLINE-5-CARBOXYLATE DEHYDROGENASE 1, ISOFORM A-RELATED"/>
    <property type="match status" value="1"/>
</dbReference>
<evidence type="ECO:0000313" key="5">
    <source>
        <dbReference type="Proteomes" id="UP000575083"/>
    </source>
</evidence>
<name>A0A7X0UAT2_9BURK</name>
<keyword evidence="1" id="KW-0560">Oxidoreductase</keyword>
<protein>
    <submittedName>
        <fullName evidence="4">Phenylacetic acid degradation protein paaN</fullName>
    </submittedName>
</protein>
<dbReference type="RefSeq" id="WP_184860432.1">
    <property type="nucleotide sequence ID" value="NZ_JACHLK010000008.1"/>
</dbReference>
<sequence>MPLFDTHRALLEGALDALATRGHWTPFPESPSPKVYGETGQADGQAAVNALLGKDFALQQPGEQGRLATERSPYGVALDVRYPDCDVQALVEAAQAAEPAWQALGAQGRVGVLLEALVRIHRRSHEIAHAVMLTTGQGPMMAFQAGGPHAQDRALEAIAYAWKAMADVPGQALWDKPQGKSPSLVMQKHYEIVGRGIALVVGCATFPTWNTYPGLFAALATGNPVIVKPHPNAVLPAAISVNILREVLAEQGLDPNTVTLALSPRPESTQALATHSAVASIDFTGSNQFGRWLIDNARQARVYAEMAGVNTVIIESTDQYAALLRNLAFTLSLYSGQMCTTTQNILVPRGGITTDEGHKSFEQVGADLAAAVTELASNPRVATSVLGAVGSPETVARMQQAAGKGRLVLASRALPHPEFANAQIHTPVIVALEQADSAIYSEECFGPVSYLVATDSGAASLQVAEATLRAHGALTLGVYSTDRAYIDAAIALGRRTRVALSINLTQGVFVNQSASFSDYHATGGNPAANASYTNLAFVADRFVIVQRREHVAAAPAAA</sequence>
<dbReference type="Proteomes" id="UP000575083">
    <property type="component" value="Unassembled WGS sequence"/>
</dbReference>
<dbReference type="InterPro" id="IPR015590">
    <property type="entry name" value="Aldehyde_DH_dom"/>
</dbReference>
<keyword evidence="5" id="KW-1185">Reference proteome</keyword>
<dbReference type="AlphaFoldDB" id="A0A7X0UAT2"/>
<dbReference type="Gene3D" id="3.40.309.10">
    <property type="entry name" value="Aldehyde Dehydrogenase, Chain A, domain 2"/>
    <property type="match status" value="1"/>
</dbReference>
<dbReference type="InterPro" id="IPR016161">
    <property type="entry name" value="Ald_DH/histidinol_DH"/>
</dbReference>
<dbReference type="Pfam" id="PF00171">
    <property type="entry name" value="Aldedh"/>
    <property type="match status" value="1"/>
</dbReference>
<dbReference type="Gene3D" id="3.40.605.10">
    <property type="entry name" value="Aldehyde Dehydrogenase, Chain A, domain 1"/>
    <property type="match status" value="1"/>
</dbReference>
<dbReference type="SUPFAM" id="SSF53720">
    <property type="entry name" value="ALDH-like"/>
    <property type="match status" value="1"/>
</dbReference>
<proteinExistence type="predicted"/>
<comment type="caution">
    <text evidence="4">The sequence shown here is derived from an EMBL/GenBank/DDBJ whole genome shotgun (WGS) entry which is preliminary data.</text>
</comment>
<dbReference type="InterPro" id="IPR016162">
    <property type="entry name" value="Ald_DH_N"/>
</dbReference>
<keyword evidence="2" id="KW-0520">NAD</keyword>
<dbReference type="InterPro" id="IPR011975">
    <property type="entry name" value="PaaN_2"/>
</dbReference>
<accession>A0A7X0UAT2</accession>
<dbReference type="GO" id="GO:0009898">
    <property type="term" value="C:cytoplasmic side of plasma membrane"/>
    <property type="evidence" value="ECO:0007669"/>
    <property type="project" value="TreeGrafter"/>
</dbReference>
<gene>
    <name evidence="4" type="ORF">HNP48_004111</name>
</gene>
<organism evidence="4 5">
    <name type="scientific">Acidovorax soli</name>
    <dbReference type="NCBI Taxonomy" id="592050"/>
    <lineage>
        <taxon>Bacteria</taxon>
        <taxon>Pseudomonadati</taxon>
        <taxon>Pseudomonadota</taxon>
        <taxon>Betaproteobacteria</taxon>
        <taxon>Burkholderiales</taxon>
        <taxon>Comamonadaceae</taxon>
        <taxon>Acidovorax</taxon>
    </lineage>
</organism>